<dbReference type="InterPro" id="IPR052339">
    <property type="entry name" value="Fe-S_Maturation_MIP18"/>
</dbReference>
<dbReference type="PANTHER" id="PTHR42831:SF3">
    <property type="entry name" value="1,2-PHENYLACETYL-COA EPOXIDASE, SUBUNIT D-RELATED"/>
    <property type="match status" value="1"/>
</dbReference>
<evidence type="ECO:0000259" key="1">
    <source>
        <dbReference type="Pfam" id="PF01883"/>
    </source>
</evidence>
<comment type="caution">
    <text evidence="3">The sequence shown here is derived from an EMBL/GenBank/DDBJ whole genome shotgun (WGS) entry which is preliminary data.</text>
</comment>
<proteinExistence type="predicted"/>
<organism evidence="3 4">
    <name type="scientific">Tsukamurella paurometabola</name>
    <name type="common">Corynebacterium paurometabolum</name>
    <dbReference type="NCBI Taxonomy" id="2061"/>
    <lineage>
        <taxon>Bacteria</taxon>
        <taxon>Bacillati</taxon>
        <taxon>Actinomycetota</taxon>
        <taxon>Actinomycetes</taxon>
        <taxon>Mycobacteriales</taxon>
        <taxon>Tsukamurellaceae</taxon>
        <taxon>Tsukamurella</taxon>
    </lineage>
</organism>
<sequence>MGGGDVAATATRPALAVVADVLDPEMPQVTLADLGIVRDVSEADDGAVTVTITPTYSGCPAMGTIRADIETALHAAGYPAVTIVTALSPAWSTDWITDTGRAKLRAAGYSAPGPAPRRGDGPVPLTLHARPRRIACPACGSTRTRLDSEFSATPCKALYRCLDCREPFDHVKEI</sequence>
<dbReference type="InterPro" id="IPR056572">
    <property type="entry name" value="Zn_ribbon_PaaD"/>
</dbReference>
<keyword evidence="4" id="KW-1185">Reference proteome</keyword>
<dbReference type="NCBIfam" id="TIGR02159">
    <property type="entry name" value="PA_CoA_Oxy4"/>
    <property type="match status" value="1"/>
</dbReference>
<feature type="domain" description="PaaD zinc beta ribbon" evidence="2">
    <location>
        <begin position="124"/>
        <end position="172"/>
    </location>
</feature>
<evidence type="ECO:0000313" key="4">
    <source>
        <dbReference type="Proteomes" id="UP000676853"/>
    </source>
</evidence>
<evidence type="ECO:0000259" key="2">
    <source>
        <dbReference type="Pfam" id="PF23451"/>
    </source>
</evidence>
<dbReference type="Pfam" id="PF23451">
    <property type="entry name" value="Zn_ribbon_PaaD"/>
    <property type="match status" value="1"/>
</dbReference>
<dbReference type="InterPro" id="IPR011883">
    <property type="entry name" value="PaaD-like"/>
</dbReference>
<gene>
    <name evidence="3" type="primary">paaJ</name>
    <name evidence="3" type="ORF">KFZ73_03060</name>
</gene>
<dbReference type="Proteomes" id="UP000676853">
    <property type="component" value="Unassembled WGS sequence"/>
</dbReference>
<reference evidence="3 4" key="1">
    <citation type="submission" date="2021-04" db="EMBL/GenBank/DDBJ databases">
        <title>Whole genome sequence analysis of a thiophenic sulfur metabolizing bacteria.</title>
        <authorList>
            <person name="Akhtar N."/>
            <person name="Akram J."/>
            <person name="Aslam A."/>
        </authorList>
    </citation>
    <scope>NUCLEOTIDE SEQUENCE [LARGE SCALE GENOMIC DNA]</scope>
    <source>
        <strain evidence="3 4">3OW</strain>
    </source>
</reference>
<evidence type="ECO:0000313" key="3">
    <source>
        <dbReference type="EMBL" id="MBS4100209.1"/>
    </source>
</evidence>
<protein>
    <submittedName>
        <fullName evidence="3">Phenylacetate-CoA oxygenase subunit PaaJ</fullName>
    </submittedName>
</protein>
<dbReference type="SUPFAM" id="SSF117916">
    <property type="entry name" value="Fe-S cluster assembly (FSCA) domain-like"/>
    <property type="match status" value="1"/>
</dbReference>
<feature type="domain" description="MIP18 family-like" evidence="1">
    <location>
        <begin position="16"/>
        <end position="75"/>
    </location>
</feature>
<dbReference type="InterPro" id="IPR034904">
    <property type="entry name" value="FSCA_dom_sf"/>
</dbReference>
<dbReference type="Pfam" id="PF01883">
    <property type="entry name" value="FeS_assembly_P"/>
    <property type="match status" value="1"/>
</dbReference>
<dbReference type="Gene3D" id="3.30.300.130">
    <property type="entry name" value="Fe-S cluster assembly (FSCA)"/>
    <property type="match status" value="1"/>
</dbReference>
<name>A0ABS5N7L1_TSUPA</name>
<dbReference type="EMBL" id="JAGXOE010000004">
    <property type="protein sequence ID" value="MBS4100209.1"/>
    <property type="molecule type" value="Genomic_DNA"/>
</dbReference>
<dbReference type="InterPro" id="IPR002744">
    <property type="entry name" value="MIP18-like"/>
</dbReference>
<accession>A0ABS5N7L1</accession>
<dbReference type="PANTHER" id="PTHR42831">
    <property type="entry name" value="FE-S PROTEIN MATURATION AUXILIARY FACTOR YITW"/>
    <property type="match status" value="1"/>
</dbReference>